<dbReference type="AlphaFoldDB" id="A0A5C4S4E4"/>
<dbReference type="EMBL" id="VDCI01000001">
    <property type="protein sequence ID" value="TNJ38098.1"/>
    <property type="molecule type" value="Genomic_DNA"/>
</dbReference>
<dbReference type="NCBIfam" id="TIGR00341">
    <property type="entry name" value="TIGR00341 family protein"/>
    <property type="match status" value="1"/>
</dbReference>
<feature type="transmembrane region" description="Helical" evidence="1">
    <location>
        <begin position="258"/>
        <end position="283"/>
    </location>
</feature>
<feature type="transmembrane region" description="Helical" evidence="1">
    <location>
        <begin position="135"/>
        <end position="159"/>
    </location>
</feature>
<feature type="transmembrane region" description="Helical" evidence="1">
    <location>
        <begin position="171"/>
        <end position="193"/>
    </location>
</feature>
<keyword evidence="3" id="KW-1185">Reference proteome</keyword>
<evidence type="ECO:0000313" key="3">
    <source>
        <dbReference type="Proteomes" id="UP000309544"/>
    </source>
</evidence>
<keyword evidence="1" id="KW-0472">Membrane</keyword>
<dbReference type="Pfam" id="PF04087">
    <property type="entry name" value="DUF389"/>
    <property type="match status" value="1"/>
</dbReference>
<dbReference type="PANTHER" id="PTHR20992:SF9">
    <property type="entry name" value="AT15442P-RELATED"/>
    <property type="match status" value="1"/>
</dbReference>
<evidence type="ECO:0000256" key="1">
    <source>
        <dbReference type="SAM" id="Phobius"/>
    </source>
</evidence>
<evidence type="ECO:0000313" key="2">
    <source>
        <dbReference type="EMBL" id="TNJ38098.1"/>
    </source>
</evidence>
<accession>A0A5C4S4E4</accession>
<protein>
    <submittedName>
        <fullName evidence="2">TIGR00341 family protein</fullName>
    </submittedName>
</protein>
<feature type="transmembrane region" description="Helical" evidence="1">
    <location>
        <begin position="230"/>
        <end position="252"/>
    </location>
</feature>
<sequence length="324" mass="34606">MKLVEVIAQGSSQGTIKALAEKHKARDFRVGLEDEDGMMPMRILVTDDTVQAVLDGLQTLLGAQGYAKLLVYPIDISLPKQTEEQEEKEAKATKARESLYSEVQKNARLDFNFLVLVMLSTVVASIGLIENNVAVVIGAMVIAPLLGPNLAFGLGTALGDLSMMKNALQTLFAGILLAMTLSVVIGIAWPFPITSPELLMRTEPGLDSIALAFASGAAAALSISTGLPSVLVGVMVAVALLPPAATCGLMIGHARFDYASGAALLLAVNVVSVNLACKLVFLFKGIQPRTWWEKEKAKKAMRLYILVWVLSLLILGLAIYSRTL</sequence>
<keyword evidence="1" id="KW-0812">Transmembrane</keyword>
<proteinExistence type="predicted"/>
<feature type="transmembrane region" description="Helical" evidence="1">
    <location>
        <begin position="111"/>
        <end position="129"/>
    </location>
</feature>
<reference evidence="2 3" key="1">
    <citation type="submission" date="2019-05" db="EMBL/GenBank/DDBJ databases">
        <title>Draft Whole-Genome sequence of the green sulfur bacterium Prosthecochloris vibrioformis DSM 260.</title>
        <authorList>
            <person name="Meyer T.E."/>
            <person name="Kyndt J.A."/>
        </authorList>
    </citation>
    <scope>NUCLEOTIDE SEQUENCE [LARGE SCALE GENOMIC DNA]</scope>
    <source>
        <strain evidence="2 3">DSM 260</strain>
    </source>
</reference>
<keyword evidence="1" id="KW-1133">Transmembrane helix</keyword>
<gene>
    <name evidence="2" type="ORF">FGF68_02650</name>
</gene>
<dbReference type="Proteomes" id="UP000309544">
    <property type="component" value="Unassembled WGS sequence"/>
</dbReference>
<dbReference type="InterPro" id="IPR005240">
    <property type="entry name" value="DUF389"/>
</dbReference>
<feature type="transmembrane region" description="Helical" evidence="1">
    <location>
        <begin position="205"/>
        <end position="223"/>
    </location>
</feature>
<organism evidence="2 3">
    <name type="scientific">Prosthecochloris vibrioformis</name>
    <name type="common">Chlorobium vibrioforme</name>
    <dbReference type="NCBI Taxonomy" id="1098"/>
    <lineage>
        <taxon>Bacteria</taxon>
        <taxon>Pseudomonadati</taxon>
        <taxon>Chlorobiota</taxon>
        <taxon>Chlorobiia</taxon>
        <taxon>Chlorobiales</taxon>
        <taxon>Chlorobiaceae</taxon>
        <taxon>Prosthecochloris</taxon>
    </lineage>
</organism>
<comment type="caution">
    <text evidence="2">The sequence shown here is derived from an EMBL/GenBank/DDBJ whole genome shotgun (WGS) entry which is preliminary data.</text>
</comment>
<feature type="transmembrane region" description="Helical" evidence="1">
    <location>
        <begin position="303"/>
        <end position="321"/>
    </location>
</feature>
<dbReference type="PANTHER" id="PTHR20992">
    <property type="entry name" value="AT15442P-RELATED"/>
    <property type="match status" value="1"/>
</dbReference>
<dbReference type="RefSeq" id="WP_068867686.1">
    <property type="nucleotide sequence ID" value="NZ_VDCI01000001.1"/>
</dbReference>
<name>A0A5C4S4E4_PROVB</name>